<evidence type="ECO:0000256" key="3">
    <source>
        <dbReference type="ARBA" id="ARBA00022729"/>
    </source>
</evidence>
<proteinExistence type="inferred from homology"/>
<evidence type="ECO:0000256" key="4">
    <source>
        <dbReference type="ARBA" id="ARBA00022764"/>
    </source>
</evidence>
<comment type="subcellular location">
    <subcellularLocation>
        <location evidence="1">Periplasm</location>
    </subcellularLocation>
</comment>
<evidence type="ECO:0000259" key="7">
    <source>
        <dbReference type="Pfam" id="PF02753"/>
    </source>
</evidence>
<evidence type="ECO:0000259" key="6">
    <source>
        <dbReference type="Pfam" id="PF00345"/>
    </source>
</evidence>
<dbReference type="PANTHER" id="PTHR30251:SF4">
    <property type="entry name" value="SLR1668 PROTEIN"/>
    <property type="match status" value="1"/>
</dbReference>
<dbReference type="PRINTS" id="PR00969">
    <property type="entry name" value="CHAPERONPILI"/>
</dbReference>
<organism evidence="8">
    <name type="scientific">Escherichia coli</name>
    <dbReference type="NCBI Taxonomy" id="562"/>
    <lineage>
        <taxon>Bacteria</taxon>
        <taxon>Pseudomonadati</taxon>
        <taxon>Pseudomonadota</taxon>
        <taxon>Gammaproteobacteria</taxon>
        <taxon>Enterobacterales</taxon>
        <taxon>Enterobacteriaceae</taxon>
        <taxon>Escherichia</taxon>
    </lineage>
</organism>
<dbReference type="InterPro" id="IPR013783">
    <property type="entry name" value="Ig-like_fold"/>
</dbReference>
<dbReference type="InterPro" id="IPR016147">
    <property type="entry name" value="Pili_assmbl_chaperone_N"/>
</dbReference>
<dbReference type="InterPro" id="IPR016148">
    <property type="entry name" value="Pili_assmbl_chaperone_C"/>
</dbReference>
<keyword evidence="3" id="KW-0732">Signal</keyword>
<dbReference type="GO" id="GO:0030288">
    <property type="term" value="C:outer membrane-bounded periplasmic space"/>
    <property type="evidence" value="ECO:0007669"/>
    <property type="project" value="InterPro"/>
</dbReference>
<dbReference type="Gene3D" id="2.60.40.10">
    <property type="entry name" value="Immunoglobulins"/>
    <property type="match status" value="2"/>
</dbReference>
<evidence type="ECO:0000256" key="5">
    <source>
        <dbReference type="ARBA" id="ARBA00023186"/>
    </source>
</evidence>
<dbReference type="InterPro" id="IPR036316">
    <property type="entry name" value="Pili_assmbl_chap_C_dom_sf"/>
</dbReference>
<dbReference type="SUPFAM" id="SSF49584">
    <property type="entry name" value="Periplasmic chaperone C-domain"/>
    <property type="match status" value="1"/>
</dbReference>
<name>Q9ALL0_ECOLX</name>
<feature type="domain" description="Pili assembly chaperone N-terminal" evidence="6">
    <location>
        <begin position="38"/>
        <end position="157"/>
    </location>
</feature>
<accession>Q9ALL0</accession>
<evidence type="ECO:0000256" key="2">
    <source>
        <dbReference type="ARBA" id="ARBA00007399"/>
    </source>
</evidence>
<comment type="similarity">
    <text evidence="2">Belongs to the periplasmic pilus chaperone family.</text>
</comment>
<keyword evidence="4" id="KW-0574">Periplasm</keyword>
<reference evidence="8" key="1">
    <citation type="submission" date="2000-10" db="EMBL/GenBank/DDBJ databases">
        <title>The organization of the enterotoxigenic Escherichia coli CS12 gene cluster is identical to that of the 987P gene cluster.</title>
        <authorList>
            <person name="Steinsland H."/>
            <person name="Gaastra W."/>
            <person name="Valvatne H."/>
            <person name="Sommerfelt H."/>
        </authorList>
    </citation>
    <scope>NUCLEOTIDE SEQUENCE</scope>
    <source>
        <strain evidence="8">350C1</strain>
    </source>
</reference>
<dbReference type="InterPro" id="IPR001829">
    <property type="entry name" value="Pili_assmbl_chaperone_bac"/>
</dbReference>
<feature type="domain" description="Pili assembly chaperone C-terminal" evidence="7">
    <location>
        <begin position="181"/>
        <end position="238"/>
    </location>
</feature>
<evidence type="ECO:0000313" key="8">
    <source>
        <dbReference type="EMBL" id="AAK09048.1"/>
    </source>
</evidence>
<dbReference type="Pfam" id="PF02753">
    <property type="entry name" value="PapD_C"/>
    <property type="match status" value="1"/>
</dbReference>
<gene>
    <name evidence="8" type="primary">cswB</name>
</gene>
<sequence length="245" mass="27577">MGGESPPIPGEVMCYQYSILFAFLFSGIVQAAEAFGPRENRLFFDEKKGNTFYRIDNSDKKLPWLVQAWIEDASENKTTALTSIPMVFRVEPSSVFTVRVVKTGVLPEDRETLFWAVSNSLPGVVPTKLDNKEGKITAKLSLAYRFKVPLIYRPTALNNFRQEPEKLEWTYNGNEGLKLYNPTRYIVQLYNITVNGHEFKGEGVSSIITPMSGKNVSATVKKGTRIKYSVINDNGAIKEYEGIVN</sequence>
<dbReference type="InterPro" id="IPR050643">
    <property type="entry name" value="Periplasmic_pilus_chap"/>
</dbReference>
<protein>
    <submittedName>
        <fullName evidence="8">CS12 fimbria chaperone protein</fullName>
    </submittedName>
</protein>
<dbReference type="GO" id="GO:0071555">
    <property type="term" value="P:cell wall organization"/>
    <property type="evidence" value="ECO:0007669"/>
    <property type="project" value="InterPro"/>
</dbReference>
<dbReference type="SUPFAM" id="SSF49354">
    <property type="entry name" value="PapD-like"/>
    <property type="match status" value="1"/>
</dbReference>
<dbReference type="AlphaFoldDB" id="Q9ALL0"/>
<evidence type="ECO:0000256" key="1">
    <source>
        <dbReference type="ARBA" id="ARBA00004418"/>
    </source>
</evidence>
<dbReference type="PANTHER" id="PTHR30251">
    <property type="entry name" value="PILUS ASSEMBLY CHAPERONE"/>
    <property type="match status" value="1"/>
</dbReference>
<dbReference type="InterPro" id="IPR008962">
    <property type="entry name" value="PapD-like_sf"/>
</dbReference>
<keyword evidence="5" id="KW-0143">Chaperone</keyword>
<dbReference type="EMBL" id="AY009096">
    <property type="protein sequence ID" value="AAK09048.1"/>
    <property type="molecule type" value="Genomic_DNA"/>
</dbReference>
<dbReference type="Pfam" id="PF00345">
    <property type="entry name" value="PapD_N"/>
    <property type="match status" value="1"/>
</dbReference>